<dbReference type="KEGG" id="paca:ID47_03760"/>
<dbReference type="Pfam" id="PF03797">
    <property type="entry name" value="Autotransporter"/>
    <property type="match status" value="1"/>
</dbReference>
<dbReference type="SUPFAM" id="SSF103515">
    <property type="entry name" value="Autotransporter"/>
    <property type="match status" value="1"/>
</dbReference>
<evidence type="ECO:0000313" key="3">
    <source>
        <dbReference type="Proteomes" id="UP000028926"/>
    </source>
</evidence>
<keyword evidence="3" id="KW-1185">Reference proteome</keyword>
<dbReference type="PROSITE" id="PS51208">
    <property type="entry name" value="AUTOTRANSPORTER"/>
    <property type="match status" value="1"/>
</dbReference>
<evidence type="ECO:0000313" key="2">
    <source>
        <dbReference type="EMBL" id="AIK96049.1"/>
    </source>
</evidence>
<evidence type="ECO:0000259" key="1">
    <source>
        <dbReference type="PROSITE" id="PS51208"/>
    </source>
</evidence>
<dbReference type="InterPro" id="IPR005546">
    <property type="entry name" value="Autotransporte_beta"/>
</dbReference>
<proteinExistence type="predicted"/>
<organism evidence="2 3">
    <name type="scientific">Candidatus Odyssella acanthamoebae</name>
    <dbReference type="NCBI Taxonomy" id="91604"/>
    <lineage>
        <taxon>Bacteria</taxon>
        <taxon>Pseudomonadati</taxon>
        <taxon>Pseudomonadota</taxon>
        <taxon>Alphaproteobacteria</taxon>
        <taxon>Holosporales</taxon>
        <taxon>Candidatus Paracaedibacteraceae</taxon>
        <taxon>Candidatus Odyssella</taxon>
    </lineage>
</organism>
<feature type="domain" description="Autotransporter" evidence="1">
    <location>
        <begin position="1"/>
        <end position="216"/>
    </location>
</feature>
<dbReference type="Proteomes" id="UP000028926">
    <property type="component" value="Chromosome"/>
</dbReference>
<dbReference type="STRING" id="91604.ID47_03760"/>
<dbReference type="InterPro" id="IPR036709">
    <property type="entry name" value="Autotransporte_beta_dom_sf"/>
</dbReference>
<dbReference type="RefSeq" id="WP_038463944.1">
    <property type="nucleotide sequence ID" value="NZ_CP008941.1"/>
</dbReference>
<dbReference type="Gene3D" id="2.40.128.130">
    <property type="entry name" value="Autotransporter beta-domain"/>
    <property type="match status" value="1"/>
</dbReference>
<reference evidence="2 3" key="1">
    <citation type="submission" date="2014-07" db="EMBL/GenBank/DDBJ databases">
        <title>Comparative genomic insights into amoeba endosymbionts belonging to the families of Holosporaceae and Candidatus Midichloriaceae within Rickettsiales.</title>
        <authorList>
            <person name="Wang Z."/>
            <person name="Wu M."/>
        </authorList>
    </citation>
    <scope>NUCLEOTIDE SEQUENCE [LARGE SCALE GENOMIC DNA]</scope>
    <source>
        <strain evidence="2">PRA3</strain>
    </source>
</reference>
<dbReference type="HOGENOM" id="CLU_1275772_0_0_5"/>
<dbReference type="AlphaFoldDB" id="A0A077AVI4"/>
<sequence>MLIWPEVARVSIGRNRTSQLGLYGGYGLNNFMVFGTASYIHGHNKLGNFTKKHFTTNSFSAYVRGSYSHRLPGKNILEPLIALSYGHTWVPTIHELGSMLTRTTKAKESNSVRSELGVRWSHFLGLDNKAQTPVKLYIQALWKHNYRNKQKTGNMQFIGSNFITTSLGQRQAKNTADVGIGIIVRKDDIDLSLSYGTSFAKEVQNHTGMAGIRVKI</sequence>
<dbReference type="EMBL" id="CP008941">
    <property type="protein sequence ID" value="AIK96049.1"/>
    <property type="molecule type" value="Genomic_DNA"/>
</dbReference>
<name>A0A077AVI4_9PROT</name>
<accession>A0A077AVI4</accession>
<protein>
    <recommendedName>
        <fullName evidence="1">Autotransporter domain-containing protein</fullName>
    </recommendedName>
</protein>
<gene>
    <name evidence="2" type="ORF">ID47_03760</name>
</gene>